<protein>
    <submittedName>
        <fullName evidence="8">MFS transporter</fullName>
    </submittedName>
</protein>
<feature type="transmembrane region" description="Helical" evidence="7">
    <location>
        <begin position="318"/>
        <end position="343"/>
    </location>
</feature>
<feature type="transmembrane region" description="Helical" evidence="7">
    <location>
        <begin position="148"/>
        <end position="172"/>
    </location>
</feature>
<accession>A0A1L5F936</accession>
<dbReference type="CDD" id="cd06173">
    <property type="entry name" value="MFS_MefA_like"/>
    <property type="match status" value="1"/>
</dbReference>
<feature type="transmembrane region" description="Helical" evidence="7">
    <location>
        <begin position="178"/>
        <end position="200"/>
    </location>
</feature>
<dbReference type="GO" id="GO:0022857">
    <property type="term" value="F:transmembrane transporter activity"/>
    <property type="evidence" value="ECO:0007669"/>
    <property type="project" value="InterPro"/>
</dbReference>
<dbReference type="InterPro" id="IPR036259">
    <property type="entry name" value="MFS_trans_sf"/>
</dbReference>
<keyword evidence="3" id="KW-1003">Cell membrane</keyword>
<dbReference type="GO" id="GO:0005886">
    <property type="term" value="C:plasma membrane"/>
    <property type="evidence" value="ECO:0007669"/>
    <property type="project" value="UniProtKB-SubCell"/>
</dbReference>
<keyword evidence="5 7" id="KW-1133">Transmembrane helix</keyword>
<keyword evidence="4 7" id="KW-0812">Transmembrane</keyword>
<feature type="transmembrane region" description="Helical" evidence="7">
    <location>
        <begin position="355"/>
        <end position="377"/>
    </location>
</feature>
<sequence length="418" mass="46660">MIKYDGSESLYMNKNWEKNIMIFLASQTISLFGTSLVQYAIIWFITLKTQSGIMMTISIVSGFLPIFFLSPLAGVWADRYDRKILIILSDSFIAMSTFILAILFLLGYDKVWLLFVISAIRALGTAVQTPAIGAFIPQLIPENKLTKINAVNGSIQSIVMLISPMVSGALLTITKIEIIFFIDVVTAAAAIFMLVLFLHVPAHNKALRKQTNSYFVDMKKGITYIKNHEYIKKFFLFCIGFFFLSAPAAFLTPLQVSRSFGNDVWRLTSIEIAFSSGMILGGVAMAYWGGFKNRIYTMTLSSFLIGACTFFLGVTPNFVLYLIFMGLVGIAIPLFNTPSMVLLQEKVQEDFLGRVFGVLTMISSSMMPLGMLIFGPISDMIKIEWLLIGTGIFMFIQSFFLISSKILIENGESNLKTE</sequence>
<dbReference type="InterPro" id="IPR011701">
    <property type="entry name" value="MFS"/>
</dbReference>
<dbReference type="Pfam" id="PF07690">
    <property type="entry name" value="MFS_1"/>
    <property type="match status" value="1"/>
</dbReference>
<reference evidence="8 9" key="1">
    <citation type="submission" date="2016-12" db="EMBL/GenBank/DDBJ databases">
        <title>Complete genome sequence of Clostridium kluyveri JZZ isolated from the pit mud of a Chinese flavor liquor-making factory.</title>
        <authorList>
            <person name="Wang Y."/>
        </authorList>
    </citation>
    <scope>NUCLEOTIDE SEQUENCE [LARGE SCALE GENOMIC DNA]</scope>
    <source>
        <strain evidence="8 9">JZZ</strain>
    </source>
</reference>
<dbReference type="PANTHER" id="PTHR43266">
    <property type="entry name" value="MACROLIDE-EFFLUX PROTEIN"/>
    <property type="match status" value="1"/>
</dbReference>
<dbReference type="OrthoDB" id="9775268at2"/>
<organism evidence="8 9">
    <name type="scientific">Clostridium kluyveri</name>
    <dbReference type="NCBI Taxonomy" id="1534"/>
    <lineage>
        <taxon>Bacteria</taxon>
        <taxon>Bacillati</taxon>
        <taxon>Bacillota</taxon>
        <taxon>Clostridia</taxon>
        <taxon>Eubacteriales</taxon>
        <taxon>Clostridiaceae</taxon>
        <taxon>Clostridium</taxon>
    </lineage>
</organism>
<feature type="transmembrane region" description="Helical" evidence="7">
    <location>
        <begin position="52"/>
        <end position="77"/>
    </location>
</feature>
<feature type="transmembrane region" description="Helical" evidence="7">
    <location>
        <begin position="264"/>
        <end position="288"/>
    </location>
</feature>
<dbReference type="AlphaFoldDB" id="A0A1L5F936"/>
<gene>
    <name evidence="8" type="ORF">BS101_12485</name>
</gene>
<dbReference type="EMBL" id="CP018335">
    <property type="protein sequence ID" value="APM39502.1"/>
    <property type="molecule type" value="Genomic_DNA"/>
</dbReference>
<keyword evidence="6 7" id="KW-0472">Membrane</keyword>
<feature type="transmembrane region" description="Helical" evidence="7">
    <location>
        <begin position="383"/>
        <end position="402"/>
    </location>
</feature>
<evidence type="ECO:0000313" key="9">
    <source>
        <dbReference type="Proteomes" id="UP000184604"/>
    </source>
</evidence>
<evidence type="ECO:0000256" key="6">
    <source>
        <dbReference type="ARBA" id="ARBA00023136"/>
    </source>
</evidence>
<feature type="transmembrane region" description="Helical" evidence="7">
    <location>
        <begin position="20"/>
        <end position="46"/>
    </location>
</feature>
<evidence type="ECO:0000256" key="5">
    <source>
        <dbReference type="ARBA" id="ARBA00022989"/>
    </source>
</evidence>
<feature type="transmembrane region" description="Helical" evidence="7">
    <location>
        <begin position="295"/>
        <end position="312"/>
    </location>
</feature>
<evidence type="ECO:0000256" key="1">
    <source>
        <dbReference type="ARBA" id="ARBA00004651"/>
    </source>
</evidence>
<evidence type="ECO:0000256" key="4">
    <source>
        <dbReference type="ARBA" id="ARBA00022692"/>
    </source>
</evidence>
<evidence type="ECO:0000256" key="2">
    <source>
        <dbReference type="ARBA" id="ARBA00022448"/>
    </source>
</evidence>
<dbReference type="Gene3D" id="1.20.1250.20">
    <property type="entry name" value="MFS general substrate transporter like domains"/>
    <property type="match status" value="1"/>
</dbReference>
<dbReference type="Proteomes" id="UP000184604">
    <property type="component" value="Chromosome"/>
</dbReference>
<feature type="transmembrane region" description="Helical" evidence="7">
    <location>
        <begin position="84"/>
        <end position="106"/>
    </location>
</feature>
<evidence type="ECO:0000256" key="7">
    <source>
        <dbReference type="SAM" id="Phobius"/>
    </source>
</evidence>
<keyword evidence="2" id="KW-0813">Transport</keyword>
<comment type="subcellular location">
    <subcellularLocation>
        <location evidence="1">Cell membrane</location>
        <topology evidence="1">Multi-pass membrane protein</topology>
    </subcellularLocation>
</comment>
<evidence type="ECO:0000256" key="3">
    <source>
        <dbReference type="ARBA" id="ARBA00022475"/>
    </source>
</evidence>
<name>A0A1L5F936_CLOKL</name>
<dbReference type="SUPFAM" id="SSF103473">
    <property type="entry name" value="MFS general substrate transporter"/>
    <property type="match status" value="1"/>
</dbReference>
<feature type="transmembrane region" description="Helical" evidence="7">
    <location>
        <begin position="234"/>
        <end position="252"/>
    </location>
</feature>
<proteinExistence type="predicted"/>
<evidence type="ECO:0000313" key="8">
    <source>
        <dbReference type="EMBL" id="APM39502.1"/>
    </source>
</evidence>
<dbReference type="PANTHER" id="PTHR43266:SF10">
    <property type="entry name" value="BACILYSIN EXPORTER BACE-RELATED"/>
    <property type="match status" value="1"/>
</dbReference>
<feature type="transmembrane region" description="Helical" evidence="7">
    <location>
        <begin position="112"/>
        <end position="136"/>
    </location>
</feature>